<dbReference type="STRING" id="40754.THII_2144"/>
<dbReference type="OrthoDB" id="9803968at2"/>
<dbReference type="GO" id="GO:0003841">
    <property type="term" value="F:1-acylglycerol-3-phosphate O-acyltransferase activity"/>
    <property type="evidence" value="ECO:0007669"/>
    <property type="project" value="TreeGrafter"/>
</dbReference>
<evidence type="ECO:0000256" key="4">
    <source>
        <dbReference type="SAM" id="Phobius"/>
    </source>
</evidence>
<dbReference type="SMART" id="SM00563">
    <property type="entry name" value="PlsC"/>
    <property type="match status" value="1"/>
</dbReference>
<dbReference type="PANTHER" id="PTHR10434">
    <property type="entry name" value="1-ACYL-SN-GLYCEROL-3-PHOSPHATE ACYLTRANSFERASE"/>
    <property type="match status" value="1"/>
</dbReference>
<dbReference type="PANTHER" id="PTHR10434:SF11">
    <property type="entry name" value="1-ACYL-SN-GLYCEROL-3-PHOSPHATE ACYLTRANSFERASE"/>
    <property type="match status" value="1"/>
</dbReference>
<dbReference type="InterPro" id="IPR002123">
    <property type="entry name" value="Plipid/glycerol_acylTrfase"/>
</dbReference>
<evidence type="ECO:0000256" key="1">
    <source>
        <dbReference type="ARBA" id="ARBA00005189"/>
    </source>
</evidence>
<dbReference type="CDD" id="cd07989">
    <property type="entry name" value="LPLAT_AGPAT-like"/>
    <property type="match status" value="1"/>
</dbReference>
<dbReference type="SUPFAM" id="SSF69593">
    <property type="entry name" value="Glycerol-3-phosphate (1)-acyltransferase"/>
    <property type="match status" value="1"/>
</dbReference>
<feature type="transmembrane region" description="Helical" evidence="4">
    <location>
        <begin position="6"/>
        <end position="22"/>
    </location>
</feature>
<evidence type="ECO:0000256" key="2">
    <source>
        <dbReference type="ARBA" id="ARBA00022679"/>
    </source>
</evidence>
<gene>
    <name evidence="6" type="ORF">THII_2144</name>
</gene>
<name>A0A090BV90_9GAMM</name>
<protein>
    <submittedName>
        <fullName evidence="6">Phospholipid/glycerol acyltransferase</fullName>
    </submittedName>
</protein>
<dbReference type="KEGG" id="tig:THII_2144"/>
<evidence type="ECO:0000313" key="7">
    <source>
        <dbReference type="Proteomes" id="UP000031623"/>
    </source>
</evidence>
<comment type="pathway">
    <text evidence="1">Lipid metabolism.</text>
</comment>
<feature type="domain" description="Phospholipid/glycerol acyltransferase" evidence="5">
    <location>
        <begin position="71"/>
        <end position="183"/>
    </location>
</feature>
<reference evidence="6 7" key="1">
    <citation type="journal article" date="2014" name="ISME J.">
        <title>Ecophysiology of Thioploca ingrica as revealed by the complete genome sequence supplemented with proteomic evidence.</title>
        <authorList>
            <person name="Kojima H."/>
            <person name="Ogura Y."/>
            <person name="Yamamoto N."/>
            <person name="Togashi T."/>
            <person name="Mori H."/>
            <person name="Watanabe T."/>
            <person name="Nemoto F."/>
            <person name="Kurokawa K."/>
            <person name="Hayashi T."/>
            <person name="Fukui M."/>
        </authorList>
    </citation>
    <scope>NUCLEOTIDE SEQUENCE [LARGE SCALE GENOMIC DNA]</scope>
</reference>
<keyword evidence="4" id="KW-0472">Membrane</keyword>
<dbReference type="Pfam" id="PF01553">
    <property type="entry name" value="Acyltransferase"/>
    <property type="match status" value="1"/>
</dbReference>
<dbReference type="HOGENOM" id="CLU_027938_4_5_6"/>
<evidence type="ECO:0000313" key="6">
    <source>
        <dbReference type="EMBL" id="BAP56441.1"/>
    </source>
</evidence>
<sequence length="235" mass="26236">MYELLLSITVAILIIVFIWLLRKGLKITLAAQQTDWGKTGLNYLDGLNRLFCKHYHRLQYTPIELPPQGAAIVVANHLSGLDPLLLVAVTRRPLRFLIAREQYERFGLKWLFQAIGCIPVDRGSRPEIALRAALRALEAGEVIALFPQGTFVLPGESQKIKKGSLWLAEHTNSPIYPAYISGISGMGYIFLSLLWRSHAVIASYPPLANSSNQQLEYLQALLEGRISSSLNEAIN</sequence>
<dbReference type="AlphaFoldDB" id="A0A090BV90"/>
<keyword evidence="4" id="KW-0812">Transmembrane</keyword>
<keyword evidence="3 6" id="KW-0012">Acyltransferase</keyword>
<organism evidence="6 7">
    <name type="scientific">Thioploca ingrica</name>
    <dbReference type="NCBI Taxonomy" id="40754"/>
    <lineage>
        <taxon>Bacteria</taxon>
        <taxon>Pseudomonadati</taxon>
        <taxon>Pseudomonadota</taxon>
        <taxon>Gammaproteobacteria</taxon>
        <taxon>Thiotrichales</taxon>
        <taxon>Thiotrichaceae</taxon>
        <taxon>Thioploca</taxon>
    </lineage>
</organism>
<keyword evidence="2 6" id="KW-0808">Transferase</keyword>
<dbReference type="GO" id="GO:0006654">
    <property type="term" value="P:phosphatidic acid biosynthetic process"/>
    <property type="evidence" value="ECO:0007669"/>
    <property type="project" value="TreeGrafter"/>
</dbReference>
<dbReference type="Proteomes" id="UP000031623">
    <property type="component" value="Chromosome"/>
</dbReference>
<accession>A0A090BV90</accession>
<proteinExistence type="predicted"/>
<evidence type="ECO:0000256" key="3">
    <source>
        <dbReference type="ARBA" id="ARBA00023315"/>
    </source>
</evidence>
<dbReference type="EMBL" id="AP014633">
    <property type="protein sequence ID" value="BAP56441.1"/>
    <property type="molecule type" value="Genomic_DNA"/>
</dbReference>
<keyword evidence="4" id="KW-1133">Transmembrane helix</keyword>
<keyword evidence="7" id="KW-1185">Reference proteome</keyword>
<evidence type="ECO:0000259" key="5">
    <source>
        <dbReference type="SMART" id="SM00563"/>
    </source>
</evidence>